<dbReference type="Gene3D" id="2.20.70.10">
    <property type="match status" value="1"/>
</dbReference>
<dbReference type="GO" id="GO:0020037">
    <property type="term" value="F:heme binding"/>
    <property type="evidence" value="ECO:0007669"/>
    <property type="project" value="InterPro"/>
</dbReference>
<dbReference type="GO" id="GO:0042802">
    <property type="term" value="F:identical protein binding"/>
    <property type="evidence" value="ECO:0007669"/>
    <property type="project" value="InterPro"/>
</dbReference>
<dbReference type="FunFam" id="3.30.160.20:FF:000021">
    <property type="entry name" value="Microprocessor complex subunit DGCR8"/>
    <property type="match status" value="1"/>
</dbReference>
<dbReference type="GO" id="GO:0070878">
    <property type="term" value="F:primary miRNA binding"/>
    <property type="evidence" value="ECO:0007669"/>
    <property type="project" value="TreeGrafter"/>
</dbReference>
<dbReference type="SUPFAM" id="SSF54768">
    <property type="entry name" value="dsRNA-binding domain-like"/>
    <property type="match status" value="1"/>
</dbReference>
<dbReference type="EMBL" id="CAJGYM010000012">
    <property type="protein sequence ID" value="CAD6189779.1"/>
    <property type="molecule type" value="Genomic_DNA"/>
</dbReference>
<evidence type="ECO:0000259" key="2">
    <source>
        <dbReference type="PROSITE" id="PS50137"/>
    </source>
</evidence>
<comment type="caution">
    <text evidence="3">The sequence shown here is derived from an EMBL/GenBank/DDBJ whole genome shotgun (WGS) entry which is preliminary data.</text>
</comment>
<dbReference type="InterPro" id="IPR014720">
    <property type="entry name" value="dsRBD_dom"/>
</dbReference>
<protein>
    <recommendedName>
        <fullName evidence="2">DRBM domain-containing protein</fullName>
    </recommendedName>
</protein>
<dbReference type="PANTHER" id="PTHR13482">
    <property type="entry name" value="MICRORNA PROCESSOR COMPLEX SUBUNIT DGCR8"/>
    <property type="match status" value="1"/>
</dbReference>
<sequence>MPVYMHKFTRSVTLSRPYFLGEGSLRSHRIPLSAIPCLHRKRVDEQEAKKKEEREIAEATSTTDNPKLLQLQNIPTLTLQKQEDHSLSNDQVIEYCSSLFKFRKILVKKYKHVSEKFKARNQRKINAALARAGIKAPLEDVLSKGMDEEVARKRGLLMLAMPLAEGRFNKKMFLMNPVGKSSVMVLNEFAQRAMKARIEYVIDNTRNVSCPYRASATLIIRRAIRIEMSGSIREKLALLHEKQELSEAPTSSDDVKLFGVEPEEKFVLGYGQGASKKNARLAAAKDALKNLVPSVNINDDFMVEVNDKKDNGDTNGTNYEEQTMELFDTIKIDDNRVTDLCTKTGHPKPLALLKEAIAKSIKWNGLCLDRQNEQVGPQKTRVTLKLDKLEAQAEAVGGKAASQQAAQIMLQLMHPEFEHYGTLLRLYASVEEKSERKLARKQHDQVVRLQNKGSMLLPNMAVLGKLKEEMLKVGRGQTVRPPLAYSRPALEEGDSD</sequence>
<dbReference type="GO" id="GO:0003725">
    <property type="term" value="F:double-stranded RNA binding"/>
    <property type="evidence" value="ECO:0007669"/>
    <property type="project" value="TreeGrafter"/>
</dbReference>
<dbReference type="PROSITE" id="PS50137">
    <property type="entry name" value="DS_RBD"/>
    <property type="match status" value="1"/>
</dbReference>
<name>A0A8S1H1Y9_9PELO</name>
<reference evidence="3" key="1">
    <citation type="submission" date="2020-10" db="EMBL/GenBank/DDBJ databases">
        <authorList>
            <person name="Kikuchi T."/>
        </authorList>
    </citation>
    <scope>NUCLEOTIDE SEQUENCE</scope>
    <source>
        <strain evidence="3">NKZ352</strain>
    </source>
</reference>
<dbReference type="PANTHER" id="PTHR13482:SF3">
    <property type="entry name" value="MICROPROCESSOR COMPLEX SUBUNIT DGCR8"/>
    <property type="match status" value="1"/>
</dbReference>
<proteinExistence type="predicted"/>
<accession>A0A8S1H1Y9</accession>
<evidence type="ECO:0000313" key="4">
    <source>
        <dbReference type="Proteomes" id="UP000835052"/>
    </source>
</evidence>
<dbReference type="GO" id="GO:0031053">
    <property type="term" value="P:primary miRNA processing"/>
    <property type="evidence" value="ECO:0007669"/>
    <property type="project" value="InterPro"/>
</dbReference>
<gene>
    <name evidence="3" type="ORF">CAUJ_LOCUS5698</name>
</gene>
<feature type="domain" description="DRBM" evidence="2">
    <location>
        <begin position="181"/>
        <end position="293"/>
    </location>
</feature>
<keyword evidence="4" id="KW-1185">Reference proteome</keyword>
<dbReference type="Gene3D" id="3.30.160.590">
    <property type="match status" value="1"/>
</dbReference>
<evidence type="ECO:0000256" key="1">
    <source>
        <dbReference type="PROSITE-ProRule" id="PRU00266"/>
    </source>
</evidence>
<dbReference type="InterPro" id="IPR040375">
    <property type="entry name" value="DGCR8"/>
</dbReference>
<evidence type="ECO:0000313" key="3">
    <source>
        <dbReference type="EMBL" id="CAD6189779.1"/>
    </source>
</evidence>
<dbReference type="Gene3D" id="3.30.160.20">
    <property type="match status" value="1"/>
</dbReference>
<dbReference type="GO" id="GO:0070877">
    <property type="term" value="C:microprocessor complex"/>
    <property type="evidence" value="ECO:0007669"/>
    <property type="project" value="InterPro"/>
</dbReference>
<organism evidence="3 4">
    <name type="scientific">Caenorhabditis auriculariae</name>
    <dbReference type="NCBI Taxonomy" id="2777116"/>
    <lineage>
        <taxon>Eukaryota</taxon>
        <taxon>Metazoa</taxon>
        <taxon>Ecdysozoa</taxon>
        <taxon>Nematoda</taxon>
        <taxon>Chromadorea</taxon>
        <taxon>Rhabditida</taxon>
        <taxon>Rhabditina</taxon>
        <taxon>Rhabditomorpha</taxon>
        <taxon>Rhabditoidea</taxon>
        <taxon>Rhabditidae</taxon>
        <taxon>Peloderinae</taxon>
        <taxon>Caenorhabditis</taxon>
    </lineage>
</organism>
<dbReference type="AlphaFoldDB" id="A0A8S1H1Y9"/>
<keyword evidence="1" id="KW-0694">RNA-binding</keyword>
<dbReference type="Proteomes" id="UP000835052">
    <property type="component" value="Unassembled WGS sequence"/>
</dbReference>
<dbReference type="OrthoDB" id="112668at2759"/>